<evidence type="ECO:0000256" key="1">
    <source>
        <dbReference type="ARBA" id="ARBA00000971"/>
    </source>
</evidence>
<sequence length="308" mass="33170">MGNSKVFLDVAAGGEKLGHVIMELHTDVVPKTAENFRALCTGEKGFRYKRSTFHSVIPTFMCHGSDFTNHNGTGGKSICGNKFKDENTQLKHTGPGVSPWLTRSRTPTGSSSSSPCMAKTRWLDGEHVAFGSVVEGMEVVKKVEAYGSESEKTSKKIPVGDCGQLSTPGHKALLLQGMQLLSTGAFTPGGPVGHAQEVLVLLLQVAQAGTLAFRQHTTHHIAHAHHRPVVLLGNEVYGGQLSRGKEFVAVVLLRGAGHVGPGPIIAIVQLRRVQRRGIIQSAGWLLLDHAAAEATRIFLFRNFGHFSF</sequence>
<feature type="compositionally biased region" description="Low complexity" evidence="5">
    <location>
        <begin position="102"/>
        <end position="115"/>
    </location>
</feature>
<name>A0A9J6F9W7_HAELO</name>
<accession>A0A9J6F9W7</accession>
<keyword evidence="8" id="KW-1185">Reference proteome</keyword>
<evidence type="ECO:0000259" key="6">
    <source>
        <dbReference type="PROSITE" id="PS50072"/>
    </source>
</evidence>
<evidence type="ECO:0000256" key="4">
    <source>
        <dbReference type="ARBA" id="ARBA00023235"/>
    </source>
</evidence>
<dbReference type="InterPro" id="IPR029000">
    <property type="entry name" value="Cyclophilin-like_dom_sf"/>
</dbReference>
<dbReference type="Gene3D" id="2.40.100.10">
    <property type="entry name" value="Cyclophilin-like"/>
    <property type="match status" value="1"/>
</dbReference>
<dbReference type="PANTHER" id="PTHR11071:SF561">
    <property type="entry name" value="PEPTIDYL-PROLYL CIS-TRANS ISOMERASE D-RELATED"/>
    <property type="match status" value="1"/>
</dbReference>
<dbReference type="Pfam" id="PF00160">
    <property type="entry name" value="Pro_isomerase"/>
    <property type="match status" value="1"/>
</dbReference>
<dbReference type="Proteomes" id="UP000821853">
    <property type="component" value="Chromosome 1"/>
</dbReference>
<dbReference type="EMBL" id="JABSTR010000001">
    <property type="protein sequence ID" value="KAH9363030.1"/>
    <property type="molecule type" value="Genomic_DNA"/>
</dbReference>
<dbReference type="GO" id="GO:0003755">
    <property type="term" value="F:peptidyl-prolyl cis-trans isomerase activity"/>
    <property type="evidence" value="ECO:0007669"/>
    <property type="project" value="UniProtKB-KW"/>
</dbReference>
<organism evidence="7 8">
    <name type="scientific">Haemaphysalis longicornis</name>
    <name type="common">Bush tick</name>
    <dbReference type="NCBI Taxonomy" id="44386"/>
    <lineage>
        <taxon>Eukaryota</taxon>
        <taxon>Metazoa</taxon>
        <taxon>Ecdysozoa</taxon>
        <taxon>Arthropoda</taxon>
        <taxon>Chelicerata</taxon>
        <taxon>Arachnida</taxon>
        <taxon>Acari</taxon>
        <taxon>Parasitiformes</taxon>
        <taxon>Ixodida</taxon>
        <taxon>Ixodoidea</taxon>
        <taxon>Ixodidae</taxon>
        <taxon>Haemaphysalinae</taxon>
        <taxon>Haemaphysalis</taxon>
    </lineage>
</organism>
<dbReference type="PRINTS" id="PR00153">
    <property type="entry name" value="CSAPPISMRASE"/>
</dbReference>
<protein>
    <recommendedName>
        <fullName evidence="2">peptidylprolyl isomerase</fullName>
        <ecNumber evidence="2">5.2.1.8</ecNumber>
    </recommendedName>
</protein>
<proteinExistence type="predicted"/>
<evidence type="ECO:0000256" key="5">
    <source>
        <dbReference type="SAM" id="MobiDB-lite"/>
    </source>
</evidence>
<dbReference type="SUPFAM" id="SSF50891">
    <property type="entry name" value="Cyclophilin-like"/>
    <property type="match status" value="1"/>
</dbReference>
<evidence type="ECO:0000256" key="2">
    <source>
        <dbReference type="ARBA" id="ARBA00013194"/>
    </source>
</evidence>
<comment type="caution">
    <text evidence="7">The sequence shown here is derived from an EMBL/GenBank/DDBJ whole genome shotgun (WGS) entry which is preliminary data.</text>
</comment>
<keyword evidence="4" id="KW-0413">Isomerase</keyword>
<dbReference type="EC" id="5.2.1.8" evidence="2"/>
<dbReference type="GO" id="GO:0005737">
    <property type="term" value="C:cytoplasm"/>
    <property type="evidence" value="ECO:0007669"/>
    <property type="project" value="TreeGrafter"/>
</dbReference>
<evidence type="ECO:0000313" key="7">
    <source>
        <dbReference type="EMBL" id="KAH9363030.1"/>
    </source>
</evidence>
<dbReference type="AlphaFoldDB" id="A0A9J6F9W7"/>
<dbReference type="VEuPathDB" id="VectorBase:HLOH_053537"/>
<comment type="catalytic activity">
    <reaction evidence="1">
        <text>[protein]-peptidylproline (omega=180) = [protein]-peptidylproline (omega=0)</text>
        <dbReference type="Rhea" id="RHEA:16237"/>
        <dbReference type="Rhea" id="RHEA-COMP:10747"/>
        <dbReference type="Rhea" id="RHEA-COMP:10748"/>
        <dbReference type="ChEBI" id="CHEBI:83833"/>
        <dbReference type="ChEBI" id="CHEBI:83834"/>
        <dbReference type="EC" id="5.2.1.8"/>
    </reaction>
</comment>
<dbReference type="GO" id="GO:0016018">
    <property type="term" value="F:cyclosporin A binding"/>
    <property type="evidence" value="ECO:0007669"/>
    <property type="project" value="TreeGrafter"/>
</dbReference>
<dbReference type="GO" id="GO:0006457">
    <property type="term" value="P:protein folding"/>
    <property type="evidence" value="ECO:0007669"/>
    <property type="project" value="TreeGrafter"/>
</dbReference>
<dbReference type="PANTHER" id="PTHR11071">
    <property type="entry name" value="PEPTIDYL-PROLYL CIS-TRANS ISOMERASE"/>
    <property type="match status" value="1"/>
</dbReference>
<dbReference type="PROSITE" id="PS50072">
    <property type="entry name" value="CSA_PPIASE_2"/>
    <property type="match status" value="1"/>
</dbReference>
<keyword evidence="3" id="KW-0697">Rotamase</keyword>
<dbReference type="InterPro" id="IPR002130">
    <property type="entry name" value="Cyclophilin-type_PPIase_dom"/>
</dbReference>
<dbReference type="FunFam" id="2.40.100.10:FF:000025">
    <property type="entry name" value="Peptidyl-prolyl cis-trans isomerase CYP19-2"/>
    <property type="match status" value="1"/>
</dbReference>
<dbReference type="OrthoDB" id="193499at2759"/>
<gene>
    <name evidence="7" type="ORF">HPB48_014188</name>
</gene>
<feature type="region of interest" description="Disordered" evidence="5">
    <location>
        <begin position="89"/>
        <end position="117"/>
    </location>
</feature>
<feature type="domain" description="PPIase cyclophilin-type" evidence="6">
    <location>
        <begin position="7"/>
        <end position="164"/>
    </location>
</feature>
<reference evidence="7 8" key="1">
    <citation type="journal article" date="2020" name="Cell">
        <title>Large-Scale Comparative Analyses of Tick Genomes Elucidate Their Genetic Diversity and Vector Capacities.</title>
        <authorList>
            <consortium name="Tick Genome and Microbiome Consortium (TIGMIC)"/>
            <person name="Jia N."/>
            <person name="Wang J."/>
            <person name="Shi W."/>
            <person name="Du L."/>
            <person name="Sun Y."/>
            <person name="Zhan W."/>
            <person name="Jiang J.F."/>
            <person name="Wang Q."/>
            <person name="Zhang B."/>
            <person name="Ji P."/>
            <person name="Bell-Sakyi L."/>
            <person name="Cui X.M."/>
            <person name="Yuan T.T."/>
            <person name="Jiang B.G."/>
            <person name="Yang W.F."/>
            <person name="Lam T.T."/>
            <person name="Chang Q.C."/>
            <person name="Ding S.J."/>
            <person name="Wang X.J."/>
            <person name="Zhu J.G."/>
            <person name="Ruan X.D."/>
            <person name="Zhao L."/>
            <person name="Wei J.T."/>
            <person name="Ye R.Z."/>
            <person name="Que T.C."/>
            <person name="Du C.H."/>
            <person name="Zhou Y.H."/>
            <person name="Cheng J.X."/>
            <person name="Dai P.F."/>
            <person name="Guo W.B."/>
            <person name="Han X.H."/>
            <person name="Huang E.J."/>
            <person name="Li L.F."/>
            <person name="Wei W."/>
            <person name="Gao Y.C."/>
            <person name="Liu J.Z."/>
            <person name="Shao H.Z."/>
            <person name="Wang X."/>
            <person name="Wang C.C."/>
            <person name="Yang T.C."/>
            <person name="Huo Q.B."/>
            <person name="Li W."/>
            <person name="Chen H.Y."/>
            <person name="Chen S.E."/>
            <person name="Zhou L.G."/>
            <person name="Ni X.B."/>
            <person name="Tian J.H."/>
            <person name="Sheng Y."/>
            <person name="Liu T."/>
            <person name="Pan Y.S."/>
            <person name="Xia L.Y."/>
            <person name="Li J."/>
            <person name="Zhao F."/>
            <person name="Cao W.C."/>
        </authorList>
    </citation>
    <scope>NUCLEOTIDE SEQUENCE [LARGE SCALE GENOMIC DNA]</scope>
    <source>
        <strain evidence="7">HaeL-2018</strain>
    </source>
</reference>
<evidence type="ECO:0000313" key="8">
    <source>
        <dbReference type="Proteomes" id="UP000821853"/>
    </source>
</evidence>
<evidence type="ECO:0000256" key="3">
    <source>
        <dbReference type="ARBA" id="ARBA00023110"/>
    </source>
</evidence>